<evidence type="ECO:0000313" key="3">
    <source>
        <dbReference type="EMBL" id="CAI8015720.1"/>
    </source>
</evidence>
<dbReference type="EMBL" id="CASHTH010001466">
    <property type="protein sequence ID" value="CAI8015720.1"/>
    <property type="molecule type" value="Genomic_DNA"/>
</dbReference>
<organism evidence="3 4">
    <name type="scientific">Geodia barretti</name>
    <name type="common">Barrett's horny sponge</name>
    <dbReference type="NCBI Taxonomy" id="519541"/>
    <lineage>
        <taxon>Eukaryota</taxon>
        <taxon>Metazoa</taxon>
        <taxon>Porifera</taxon>
        <taxon>Demospongiae</taxon>
        <taxon>Heteroscleromorpha</taxon>
        <taxon>Tetractinellida</taxon>
        <taxon>Astrophorina</taxon>
        <taxon>Geodiidae</taxon>
        <taxon>Geodia</taxon>
    </lineage>
</organism>
<comment type="caution">
    <text evidence="3">The sequence shown here is derived from an EMBL/GenBank/DDBJ whole genome shotgun (WGS) entry which is preliminary data.</text>
</comment>
<sequence length="319" mass="35607">MSGRRELDKVRMAIVGCGTISQLNAPGYLMHEHCEITALCDPQPERAEQRAKQWGISPRIHASYEDLLNDSDVDAIELLTPTHLHPQQIVDGLNAGKHVSCQKPISSTVAEIDTIESALQSATTKYRTTENFLYYPPIVKAKELLDAGGMLYDDGWHKYATAINWIGEVESVQSIVSRSDDYLDETPSAAIWKFKDRNCLGVLEYSSAPEMTIRGRYYAADEFFEIQGSKGAIWVTRCTGEMLDLPPVMVVKGTETTGIQVPMDWIEGFNGAARHFIDCIIKDEQPDMDIAFSRHTMQVAMAVYKAADEERPVQPSSLT</sequence>
<keyword evidence="4" id="KW-1185">Reference proteome</keyword>
<dbReference type="Proteomes" id="UP001174909">
    <property type="component" value="Unassembled WGS sequence"/>
</dbReference>
<reference evidence="3" key="1">
    <citation type="submission" date="2023-03" db="EMBL/GenBank/DDBJ databases">
        <authorList>
            <person name="Steffen K."/>
            <person name="Cardenas P."/>
        </authorList>
    </citation>
    <scope>NUCLEOTIDE SEQUENCE</scope>
</reference>
<dbReference type="InterPro" id="IPR052515">
    <property type="entry name" value="Gfo/Idh/MocA_Oxidoreductase"/>
</dbReference>
<dbReference type="PANTHER" id="PTHR43249:SF1">
    <property type="entry name" value="D-GLUCOSIDE 3-DEHYDROGENASE"/>
    <property type="match status" value="1"/>
</dbReference>
<dbReference type="Pfam" id="PF01408">
    <property type="entry name" value="GFO_IDH_MocA"/>
    <property type="match status" value="1"/>
</dbReference>
<accession>A0AA35RQ85</accession>
<dbReference type="SUPFAM" id="SSF55347">
    <property type="entry name" value="Glyceraldehyde-3-phosphate dehydrogenase-like, C-terminal domain"/>
    <property type="match status" value="1"/>
</dbReference>
<protein>
    <submittedName>
        <fullName evidence="3">Glucose--fructose oxidoreductase</fullName>
    </submittedName>
</protein>
<name>A0AA35RQ85_GEOBA</name>
<proteinExistence type="predicted"/>
<evidence type="ECO:0000313" key="4">
    <source>
        <dbReference type="Proteomes" id="UP001174909"/>
    </source>
</evidence>
<dbReference type="Gene3D" id="3.40.50.720">
    <property type="entry name" value="NAD(P)-binding Rossmann-like Domain"/>
    <property type="match status" value="1"/>
</dbReference>
<dbReference type="Pfam" id="PF02894">
    <property type="entry name" value="GFO_IDH_MocA_C"/>
    <property type="match status" value="1"/>
</dbReference>
<dbReference type="AlphaFoldDB" id="A0AA35RQ85"/>
<feature type="domain" description="Gfo/Idh/MocA-like oxidoreductase C-terminal" evidence="2">
    <location>
        <begin position="147"/>
        <end position="314"/>
    </location>
</feature>
<evidence type="ECO:0000259" key="1">
    <source>
        <dbReference type="Pfam" id="PF01408"/>
    </source>
</evidence>
<dbReference type="GO" id="GO:0000166">
    <property type="term" value="F:nucleotide binding"/>
    <property type="evidence" value="ECO:0007669"/>
    <property type="project" value="InterPro"/>
</dbReference>
<dbReference type="SUPFAM" id="SSF51735">
    <property type="entry name" value="NAD(P)-binding Rossmann-fold domains"/>
    <property type="match status" value="1"/>
</dbReference>
<dbReference type="InterPro" id="IPR000683">
    <property type="entry name" value="Gfo/Idh/MocA-like_OxRdtase_N"/>
</dbReference>
<dbReference type="InterPro" id="IPR036291">
    <property type="entry name" value="NAD(P)-bd_dom_sf"/>
</dbReference>
<evidence type="ECO:0000259" key="2">
    <source>
        <dbReference type="Pfam" id="PF02894"/>
    </source>
</evidence>
<gene>
    <name evidence="3" type="ORF">GBAR_LOCUS9699</name>
</gene>
<dbReference type="InterPro" id="IPR004104">
    <property type="entry name" value="Gfo/Idh/MocA-like_OxRdtase_C"/>
</dbReference>
<dbReference type="Gene3D" id="3.30.360.10">
    <property type="entry name" value="Dihydrodipicolinate Reductase, domain 2"/>
    <property type="match status" value="1"/>
</dbReference>
<feature type="domain" description="Gfo/Idh/MocA-like oxidoreductase N-terminal" evidence="1">
    <location>
        <begin position="10"/>
        <end position="123"/>
    </location>
</feature>
<dbReference type="PANTHER" id="PTHR43249">
    <property type="entry name" value="UDP-N-ACETYL-2-AMINO-2-DEOXY-D-GLUCURONATE OXIDASE"/>
    <property type="match status" value="1"/>
</dbReference>